<dbReference type="Pfam" id="PF07730">
    <property type="entry name" value="HisKA_3"/>
    <property type="match status" value="1"/>
</dbReference>
<keyword evidence="2 6" id="KW-0418">Kinase</keyword>
<evidence type="ECO:0000313" key="6">
    <source>
        <dbReference type="EMBL" id="SKC40912.1"/>
    </source>
</evidence>
<dbReference type="STRING" id="526729.SAMN04324258_0762"/>
<keyword evidence="1" id="KW-0808">Transferase</keyword>
<dbReference type="AlphaFoldDB" id="A0A1T5IPC2"/>
<evidence type="ECO:0000256" key="3">
    <source>
        <dbReference type="ARBA" id="ARBA00023012"/>
    </source>
</evidence>
<feature type="transmembrane region" description="Helical" evidence="4">
    <location>
        <begin position="43"/>
        <end position="62"/>
    </location>
</feature>
<evidence type="ECO:0000256" key="2">
    <source>
        <dbReference type="ARBA" id="ARBA00022777"/>
    </source>
</evidence>
<keyword evidence="4" id="KW-0472">Membrane</keyword>
<dbReference type="InterPro" id="IPR011712">
    <property type="entry name" value="Sig_transdc_His_kin_sub3_dim/P"/>
</dbReference>
<keyword evidence="4" id="KW-1133">Transmembrane helix</keyword>
<keyword evidence="3" id="KW-0902">Two-component regulatory system</keyword>
<accession>A0A1T5IPC2</accession>
<evidence type="ECO:0000256" key="4">
    <source>
        <dbReference type="SAM" id="Phobius"/>
    </source>
</evidence>
<dbReference type="PANTHER" id="PTHR24421">
    <property type="entry name" value="NITRATE/NITRITE SENSOR PROTEIN NARX-RELATED"/>
    <property type="match status" value="1"/>
</dbReference>
<feature type="transmembrane region" description="Helical" evidence="4">
    <location>
        <begin position="188"/>
        <end position="205"/>
    </location>
</feature>
<dbReference type="EMBL" id="FUZQ01000001">
    <property type="protein sequence ID" value="SKC40912.1"/>
    <property type="molecule type" value="Genomic_DNA"/>
</dbReference>
<sequence>MTHPDAPARAGRGRLAPVTPDLSPATARIGGARGVELYTRVSLYLFVLFEPFFYLYAVAALSRLEVAPSGAGGTLLVVAALVHTSLCLATVHAGFDGPLWSGWRPRPVVLALLVATAALVVVTVATLPVSADGGMLDDPRSVMVAVGGAATCGALAVASPPWRVAGCGVVVAVTVATLRATAGIEPTAAAVLAGLLALVFTLFWAGTVRMSMWMVEVVRRLDDARGVAARLAVAEERLRIARDMHDVVGRALSAVAVKSELAAALARRGDLRGADQMDEVRTLAQESLREVRGVVAGYRAADLATELDGARSVLRAAGVTVRVVGDVPHLAAPQVEALAWVVREGVTNIVRHSDARECRIDLTESAGDDARVLALTVTNDGVRGRTGSPGGGAGLVGLRERLAAVGGSLDTATRGDRFVLTACVPAPGTHDLTKEAAA</sequence>
<dbReference type="Proteomes" id="UP000189777">
    <property type="component" value="Unassembled WGS sequence"/>
</dbReference>
<gene>
    <name evidence="6" type="ORF">SAMN04324258_0762</name>
</gene>
<protein>
    <submittedName>
        <fullName evidence="6">Two-component system, NarL family, sensor histidine kinase DesK</fullName>
    </submittedName>
</protein>
<dbReference type="InterPro" id="IPR036890">
    <property type="entry name" value="HATPase_C_sf"/>
</dbReference>
<dbReference type="GO" id="GO:0016020">
    <property type="term" value="C:membrane"/>
    <property type="evidence" value="ECO:0007669"/>
    <property type="project" value="InterPro"/>
</dbReference>
<dbReference type="SUPFAM" id="SSF55874">
    <property type="entry name" value="ATPase domain of HSP90 chaperone/DNA topoisomerase II/histidine kinase"/>
    <property type="match status" value="1"/>
</dbReference>
<evidence type="ECO:0000313" key="7">
    <source>
        <dbReference type="Proteomes" id="UP000189777"/>
    </source>
</evidence>
<feature type="transmembrane region" description="Helical" evidence="4">
    <location>
        <begin position="141"/>
        <end position="157"/>
    </location>
</feature>
<dbReference type="GO" id="GO:0000155">
    <property type="term" value="F:phosphorelay sensor kinase activity"/>
    <property type="evidence" value="ECO:0007669"/>
    <property type="project" value="InterPro"/>
</dbReference>
<dbReference type="InterPro" id="IPR050482">
    <property type="entry name" value="Sensor_HK_TwoCompSys"/>
</dbReference>
<reference evidence="6 7" key="1">
    <citation type="submission" date="2017-02" db="EMBL/GenBank/DDBJ databases">
        <authorList>
            <person name="Peterson S.W."/>
        </authorList>
    </citation>
    <scope>NUCLEOTIDE SEQUENCE [LARGE SCALE GENOMIC DNA]</scope>
    <source>
        <strain evidence="6 7">DSM 21481</strain>
    </source>
</reference>
<organism evidence="6 7">
    <name type="scientific">Krasilnikoviella flava</name>
    <dbReference type="NCBI Taxonomy" id="526729"/>
    <lineage>
        <taxon>Bacteria</taxon>
        <taxon>Bacillati</taxon>
        <taxon>Actinomycetota</taxon>
        <taxon>Actinomycetes</taxon>
        <taxon>Micrococcales</taxon>
        <taxon>Promicromonosporaceae</taxon>
        <taxon>Krasilnikoviella</taxon>
    </lineage>
</organism>
<dbReference type="GO" id="GO:0046983">
    <property type="term" value="F:protein dimerization activity"/>
    <property type="evidence" value="ECO:0007669"/>
    <property type="project" value="InterPro"/>
</dbReference>
<dbReference type="Gene3D" id="1.20.5.1930">
    <property type="match status" value="1"/>
</dbReference>
<evidence type="ECO:0000259" key="5">
    <source>
        <dbReference type="Pfam" id="PF07730"/>
    </source>
</evidence>
<dbReference type="CDD" id="cd16917">
    <property type="entry name" value="HATPase_UhpB-NarQ-NarX-like"/>
    <property type="match status" value="1"/>
</dbReference>
<dbReference type="PANTHER" id="PTHR24421:SF63">
    <property type="entry name" value="SENSOR HISTIDINE KINASE DESK"/>
    <property type="match status" value="1"/>
</dbReference>
<feature type="domain" description="Signal transduction histidine kinase subgroup 3 dimerisation and phosphoacceptor" evidence="5">
    <location>
        <begin position="236"/>
        <end position="302"/>
    </location>
</feature>
<evidence type="ECO:0000256" key="1">
    <source>
        <dbReference type="ARBA" id="ARBA00022679"/>
    </source>
</evidence>
<keyword evidence="4" id="KW-0812">Transmembrane</keyword>
<proteinExistence type="predicted"/>
<name>A0A1T5IPC2_9MICO</name>
<feature type="transmembrane region" description="Helical" evidence="4">
    <location>
        <begin position="74"/>
        <end position="95"/>
    </location>
</feature>
<feature type="transmembrane region" description="Helical" evidence="4">
    <location>
        <begin position="107"/>
        <end position="129"/>
    </location>
</feature>
<keyword evidence="7" id="KW-1185">Reference proteome</keyword>
<dbReference type="Gene3D" id="3.30.565.10">
    <property type="entry name" value="Histidine kinase-like ATPase, C-terminal domain"/>
    <property type="match status" value="1"/>
</dbReference>